<dbReference type="GO" id="GO:0008270">
    <property type="term" value="F:zinc ion binding"/>
    <property type="evidence" value="ECO:0007669"/>
    <property type="project" value="UniProtKB-KW"/>
</dbReference>
<dbReference type="OMA" id="WQRYINE"/>
<evidence type="ECO:0000259" key="7">
    <source>
        <dbReference type="PROSITE" id="PS50966"/>
    </source>
</evidence>
<name>A0A3Q1CBP6_AMPOC</name>
<evidence type="ECO:0000313" key="8">
    <source>
        <dbReference type="Ensembl" id="ENSAOCP00000022794.2"/>
    </source>
</evidence>
<evidence type="ECO:0008006" key="10">
    <source>
        <dbReference type="Google" id="ProtNLM"/>
    </source>
</evidence>
<reference evidence="8" key="2">
    <citation type="submission" date="2025-08" db="UniProtKB">
        <authorList>
            <consortium name="Ensembl"/>
        </authorList>
    </citation>
    <scope>IDENTIFICATION</scope>
</reference>
<dbReference type="PROSITE" id="PS50135">
    <property type="entry name" value="ZF_ZZ_2"/>
    <property type="match status" value="1"/>
</dbReference>
<dbReference type="InterPro" id="IPR000433">
    <property type="entry name" value="Znf_ZZ"/>
</dbReference>
<accession>A0A3Q1CBP6</accession>
<evidence type="ECO:0000313" key="9">
    <source>
        <dbReference type="Proteomes" id="UP001501940"/>
    </source>
</evidence>
<dbReference type="InterPro" id="IPR039903">
    <property type="entry name" value="Zswim2"/>
</dbReference>
<dbReference type="CDD" id="cd16494">
    <property type="entry name" value="RING-CH-C4HC3_ZSWM2"/>
    <property type="match status" value="1"/>
</dbReference>
<keyword evidence="2 4" id="KW-0863">Zinc-finger</keyword>
<proteinExistence type="predicted"/>
<dbReference type="GO" id="GO:0061630">
    <property type="term" value="F:ubiquitin protein ligase activity"/>
    <property type="evidence" value="ECO:0007669"/>
    <property type="project" value="InterPro"/>
</dbReference>
<keyword evidence="1" id="KW-0479">Metal-binding</keyword>
<evidence type="ECO:0000256" key="2">
    <source>
        <dbReference type="ARBA" id="ARBA00022771"/>
    </source>
</evidence>
<dbReference type="InterPro" id="IPR001841">
    <property type="entry name" value="Znf_RING"/>
</dbReference>
<dbReference type="InterPro" id="IPR013083">
    <property type="entry name" value="Znf_RING/FYVE/PHD"/>
</dbReference>
<reference evidence="8 9" key="1">
    <citation type="submission" date="2022-01" db="EMBL/GenBank/DDBJ databases">
        <title>A chromosome-scale genome assembly of the false clownfish, Amphiprion ocellaris.</title>
        <authorList>
            <person name="Ryu T."/>
        </authorList>
    </citation>
    <scope>NUCLEOTIDE SEQUENCE [LARGE SCALE GENOMIC DNA]</scope>
</reference>
<dbReference type="PANTHER" id="PTHR21540">
    <property type="entry name" value="RING FINGER AND SWIM DOMAIN-CONTAINING PROTEIN 2"/>
    <property type="match status" value="1"/>
</dbReference>
<feature type="domain" description="RING-type" evidence="5">
    <location>
        <begin position="133"/>
        <end position="185"/>
    </location>
</feature>
<organism evidence="8 9">
    <name type="scientific">Amphiprion ocellaris</name>
    <name type="common">Clown anemonefish</name>
    <dbReference type="NCBI Taxonomy" id="80972"/>
    <lineage>
        <taxon>Eukaryota</taxon>
        <taxon>Metazoa</taxon>
        <taxon>Chordata</taxon>
        <taxon>Craniata</taxon>
        <taxon>Vertebrata</taxon>
        <taxon>Euteleostomi</taxon>
        <taxon>Actinopterygii</taxon>
        <taxon>Neopterygii</taxon>
        <taxon>Teleostei</taxon>
        <taxon>Neoteleostei</taxon>
        <taxon>Acanthomorphata</taxon>
        <taxon>Ovalentaria</taxon>
        <taxon>Pomacentridae</taxon>
        <taxon>Amphiprion</taxon>
    </lineage>
</organism>
<evidence type="ECO:0000259" key="5">
    <source>
        <dbReference type="PROSITE" id="PS50089"/>
    </source>
</evidence>
<reference evidence="8" key="3">
    <citation type="submission" date="2025-09" db="UniProtKB">
        <authorList>
            <consortium name="Ensembl"/>
        </authorList>
    </citation>
    <scope>IDENTIFICATION</scope>
</reference>
<evidence type="ECO:0000256" key="4">
    <source>
        <dbReference type="PROSITE-ProRule" id="PRU00228"/>
    </source>
</evidence>
<keyword evidence="3" id="KW-0862">Zinc</keyword>
<sequence length="385" mass="44067">MLRRTVWRNTVSDAVSLHQGEALSTTMFLLKPYGPTGFLLREEGQARSFKVCLGDQHSCTCPEFTKEQEPCKHIYSFQRGLMERQILELLHGLHQTKAQWTEFEPSAASLTPNRPDREEGRVCRKAINAQDVCPICQKDLLERKQPVSYCRFSCGNNVHISCMKVWADHQNLSHQDQTVKCPLCREDFSSLKLLQEQQKNAAKLFMATERQKPDRHLGVVCHSCRICPVTGTCFKCTVCRYFYLCEVCAEKCCHPQHPLASRTVMIFQRISFLNVPLLVLSVVLLAADPLPDAVLKRLPAVRLRSGSRLLDEGQQCRICLQSFILGQHVRSLPCHHQVGLYRTCAHTLSNERKTSLKSTSKTKVFLLFYMMVSIWKEQKPMRLDG</sequence>
<dbReference type="PROSITE" id="PS50089">
    <property type="entry name" value="ZF_RING_2"/>
    <property type="match status" value="1"/>
</dbReference>
<evidence type="ECO:0000256" key="1">
    <source>
        <dbReference type="ARBA" id="ARBA00022723"/>
    </source>
</evidence>
<dbReference type="Proteomes" id="UP001501940">
    <property type="component" value="Chromosome 24"/>
</dbReference>
<dbReference type="SUPFAM" id="SSF57850">
    <property type="entry name" value="RING/U-box"/>
    <property type="match status" value="3"/>
</dbReference>
<evidence type="ECO:0000256" key="3">
    <source>
        <dbReference type="ARBA" id="ARBA00022833"/>
    </source>
</evidence>
<gene>
    <name evidence="8" type="primary">ZSWIM2</name>
</gene>
<dbReference type="Ensembl" id="ENSAOCT00000007063.2">
    <property type="protein sequence ID" value="ENSAOCP00000022794.2"/>
    <property type="gene ID" value="ENSAOCG00000008474.2"/>
</dbReference>
<dbReference type="Pfam" id="PF04434">
    <property type="entry name" value="SWIM"/>
    <property type="match status" value="1"/>
</dbReference>
<feature type="domain" description="ZZ-type" evidence="6">
    <location>
        <begin position="216"/>
        <end position="275"/>
    </location>
</feature>
<evidence type="ECO:0000259" key="6">
    <source>
        <dbReference type="PROSITE" id="PS50135"/>
    </source>
</evidence>
<dbReference type="Gene3D" id="3.30.40.10">
    <property type="entry name" value="Zinc/RING finger domain, C3HC4 (zinc finger)"/>
    <property type="match status" value="2"/>
</dbReference>
<dbReference type="GeneTree" id="ENSGT00390000006826"/>
<dbReference type="AlphaFoldDB" id="A0A3Q1CBP6"/>
<dbReference type="PANTHER" id="PTHR21540:SF3">
    <property type="entry name" value="E3 UBIQUITIN-PROTEIN LIGASE ZSWIM2"/>
    <property type="match status" value="1"/>
</dbReference>
<dbReference type="STRING" id="80972.ENSAOCP00000022794"/>
<feature type="domain" description="SWIM-type" evidence="7">
    <location>
        <begin position="49"/>
        <end position="82"/>
    </location>
</feature>
<protein>
    <recommendedName>
        <fullName evidence="10">Zinc finger, SWIM-type containing 2</fullName>
    </recommendedName>
</protein>
<dbReference type="PROSITE" id="PS50966">
    <property type="entry name" value="ZF_SWIM"/>
    <property type="match status" value="1"/>
</dbReference>
<dbReference type="InterPro" id="IPR007527">
    <property type="entry name" value="Znf_SWIM"/>
</dbReference>
<keyword evidence="9" id="KW-1185">Reference proteome</keyword>